<feature type="region of interest" description="Disordered" evidence="1">
    <location>
        <begin position="1"/>
        <end position="31"/>
    </location>
</feature>
<keyword evidence="2" id="KW-0812">Transmembrane</keyword>
<dbReference type="Proteomes" id="UP000035054">
    <property type="component" value="Unassembled WGS sequence"/>
</dbReference>
<dbReference type="AlphaFoldDB" id="A0A6N3XA74"/>
<evidence type="ECO:0000256" key="1">
    <source>
        <dbReference type="SAM" id="MobiDB-lite"/>
    </source>
</evidence>
<protein>
    <submittedName>
        <fullName evidence="3">Uncharacterized protein</fullName>
    </submittedName>
</protein>
<evidence type="ECO:0000256" key="2">
    <source>
        <dbReference type="SAM" id="Phobius"/>
    </source>
</evidence>
<keyword evidence="2" id="KW-1133">Transmembrane helix</keyword>
<sequence length="119" mass="12935">MTIADPVNESDAQAPPTQAGPTQAEGEASRFSVTRTHWGGQARPLIQIETALLVAMFAIGATGYFRLSARMDGLNARMDGLNTRMDGLNTRMDTRMDRLDAKIDAGIKELRDLILSQGN</sequence>
<comment type="caution">
    <text evidence="3">The sequence shown here is derived from an EMBL/GenBank/DDBJ whole genome shotgun (WGS) entry which is preliminary data.</text>
</comment>
<dbReference type="EMBL" id="JXUO01000256">
    <property type="protein sequence ID" value="KKZ12140.1"/>
    <property type="molecule type" value="Genomic_DNA"/>
</dbReference>
<proteinExistence type="predicted"/>
<feature type="transmembrane region" description="Helical" evidence="2">
    <location>
        <begin position="45"/>
        <end position="67"/>
    </location>
</feature>
<gene>
    <name evidence="3" type="ORF">TH68_07875</name>
</gene>
<reference evidence="3 4" key="1">
    <citation type="submission" date="2015-01" db="EMBL/GenBank/DDBJ databases">
        <title>Lifestyle Evolution in Cyanobacterial Symbionts of Sponges.</title>
        <authorList>
            <person name="Burgsdorf I."/>
            <person name="Slaby B.M."/>
            <person name="Handley K.M."/>
            <person name="Haber M."/>
            <person name="Blom J."/>
            <person name="Marshall C.W."/>
            <person name="Gilbert J.A."/>
            <person name="Hentschel U."/>
            <person name="Steindler L."/>
        </authorList>
    </citation>
    <scope>NUCLEOTIDE SEQUENCE [LARGE SCALE GENOMIC DNA]</scope>
    <source>
        <strain evidence="3">142</strain>
    </source>
</reference>
<name>A0A6N3XA74_9SYNE</name>
<evidence type="ECO:0000313" key="4">
    <source>
        <dbReference type="Proteomes" id="UP000035054"/>
    </source>
</evidence>
<accession>A0A6N3XA74</accession>
<keyword evidence="2" id="KW-0472">Membrane</keyword>
<organism evidence="3 4">
    <name type="scientific">Candidatus Synechococcus spongiarum 142</name>
    <dbReference type="NCBI Taxonomy" id="1608213"/>
    <lineage>
        <taxon>Bacteria</taxon>
        <taxon>Bacillati</taxon>
        <taxon>Cyanobacteriota</taxon>
        <taxon>Cyanophyceae</taxon>
        <taxon>Synechococcales</taxon>
        <taxon>Synechococcaceae</taxon>
        <taxon>Synechococcus</taxon>
    </lineage>
</organism>
<dbReference type="Gene3D" id="1.20.1270.70">
    <property type="entry name" value="Designed single chain three-helix bundle"/>
    <property type="match status" value="1"/>
</dbReference>
<evidence type="ECO:0000313" key="3">
    <source>
        <dbReference type="EMBL" id="KKZ12140.1"/>
    </source>
</evidence>